<accession>A0ABQ1W8H7</accession>
<keyword evidence="2" id="KW-1185">Reference proteome</keyword>
<organism evidence="1 2">
    <name type="scientific">Paenibacillus aceti</name>
    <dbReference type="NCBI Taxonomy" id="1820010"/>
    <lineage>
        <taxon>Bacteria</taxon>
        <taxon>Bacillati</taxon>
        <taxon>Bacillota</taxon>
        <taxon>Bacilli</taxon>
        <taxon>Bacillales</taxon>
        <taxon>Paenibacillaceae</taxon>
        <taxon>Paenibacillus</taxon>
    </lineage>
</organism>
<proteinExistence type="predicted"/>
<evidence type="ECO:0000313" key="1">
    <source>
        <dbReference type="EMBL" id="GGG20337.1"/>
    </source>
</evidence>
<protein>
    <submittedName>
        <fullName evidence="1">Uncharacterized protein</fullName>
    </submittedName>
</protein>
<dbReference type="Proteomes" id="UP000608420">
    <property type="component" value="Unassembled WGS sequence"/>
</dbReference>
<gene>
    <name evidence="1" type="ORF">GCM10010913_48190</name>
</gene>
<dbReference type="EMBL" id="BMIW01000071">
    <property type="protein sequence ID" value="GGG20337.1"/>
    <property type="molecule type" value="Genomic_DNA"/>
</dbReference>
<reference evidence="2" key="1">
    <citation type="journal article" date="2019" name="Int. J. Syst. Evol. Microbiol.">
        <title>The Global Catalogue of Microorganisms (GCM) 10K type strain sequencing project: providing services to taxonomists for standard genome sequencing and annotation.</title>
        <authorList>
            <consortium name="The Broad Institute Genomics Platform"/>
            <consortium name="The Broad Institute Genome Sequencing Center for Infectious Disease"/>
            <person name="Wu L."/>
            <person name="Ma J."/>
        </authorList>
    </citation>
    <scope>NUCLEOTIDE SEQUENCE [LARGE SCALE GENOMIC DNA]</scope>
    <source>
        <strain evidence="2">CGMCC 1.15420</strain>
    </source>
</reference>
<name>A0ABQ1W8H7_9BACL</name>
<comment type="caution">
    <text evidence="1">The sequence shown here is derived from an EMBL/GenBank/DDBJ whole genome shotgun (WGS) entry which is preliminary data.</text>
</comment>
<sequence length="67" mass="7959">MVCVYSWILDKIAVVRLTTPRRIRISKKFEFWLSKERERVSINFFVNRIVMKGSKALTICIITLQIV</sequence>
<evidence type="ECO:0000313" key="2">
    <source>
        <dbReference type="Proteomes" id="UP000608420"/>
    </source>
</evidence>